<protein>
    <recommendedName>
        <fullName evidence="1">GPI inositol-deacylase PGAP1-like alpha/beta domain-containing protein</fullName>
    </recommendedName>
</protein>
<evidence type="ECO:0000259" key="1">
    <source>
        <dbReference type="Pfam" id="PF07819"/>
    </source>
</evidence>
<dbReference type="SUPFAM" id="SSF53474">
    <property type="entry name" value="alpha/beta-Hydrolases"/>
    <property type="match status" value="1"/>
</dbReference>
<accession>A0A6I3X6H4</accession>
<reference evidence="2 3" key="1">
    <citation type="submission" date="2019-11" db="EMBL/GenBank/DDBJ databases">
        <title>Draft Genome Sequences of Six Type Strains of the Genus Massilia.</title>
        <authorList>
            <person name="Miess H."/>
            <person name="Frediansyah A."/>
            <person name="Goeker M."/>
            <person name="Gross H."/>
        </authorList>
    </citation>
    <scope>NUCLEOTIDE SEQUENCE [LARGE SCALE GENOMIC DNA]</scope>
    <source>
        <strain evidence="2 3">DSM 17513</strain>
    </source>
</reference>
<sequence>MASNGKEPTRPIGHLSALKDGTLRATTTLSPKACRVRARISVPPTKVMPIIVVPGIMGTNLRASMKKGAQKNEILRPGEAAWRPPNGAAEGMNEVGVWKKREPAERQKILNGHTLEVDSSGAIEFEGHMTLGEVDEGYARSHGWGEIHWSSYGGLLIALKLQFGKFLQCGWESQPPTISSNWIGLNQYDRKLWRGVKSEILADFQLAEIENLAGYWYPIYAFGYNWLLSNENSADRLSQRIEQIISHYSSLGRECEKVMVVTHSMGGLVARACAKKIPEKIRGIIHVCMPALGAPVCYRRIACGTETFSPSNGKLENATADAFAEIAGRTSAETNAVMAHAPGALELLPTHLYPKPWLFIRQNDEENKSGLVERIPIENPYKFYRDVTTWYRLFQPELIDPANEHKEHAVKKMQQSVDQAAKFHEKILDIYYHPNSFAIYGSDSQHLSFGRYTWIEYGSQRVTPDILFLGKQISSTFNGHRSVEIKDGRNLLFTPSIQDEDGDGTVPATSGAGVLGGVKKTFMLSGFDHQNVFSNSSVMMLTFQLIARAILES</sequence>
<comment type="caution">
    <text evidence="2">The sequence shown here is derived from an EMBL/GenBank/DDBJ whole genome shotgun (WGS) entry which is preliminary data.</text>
</comment>
<evidence type="ECO:0000313" key="2">
    <source>
        <dbReference type="EMBL" id="MUI12344.1"/>
    </source>
</evidence>
<keyword evidence="3" id="KW-1185">Reference proteome</keyword>
<proteinExistence type="predicted"/>
<dbReference type="EMBL" id="WNWM01000002">
    <property type="protein sequence ID" value="MUI12344.1"/>
    <property type="molecule type" value="Genomic_DNA"/>
</dbReference>
<organism evidence="2 3">
    <name type="scientific">Pseudoduganella dura</name>
    <dbReference type="NCBI Taxonomy" id="321982"/>
    <lineage>
        <taxon>Bacteria</taxon>
        <taxon>Pseudomonadati</taxon>
        <taxon>Pseudomonadota</taxon>
        <taxon>Betaproteobacteria</taxon>
        <taxon>Burkholderiales</taxon>
        <taxon>Oxalobacteraceae</taxon>
        <taxon>Telluria group</taxon>
        <taxon>Pseudoduganella</taxon>
    </lineage>
</organism>
<dbReference type="OrthoDB" id="9814331at2"/>
<dbReference type="InterPro" id="IPR012908">
    <property type="entry name" value="PGAP1-ab_dom-like"/>
</dbReference>
<dbReference type="Gene3D" id="3.40.50.1820">
    <property type="entry name" value="alpha/beta hydrolase"/>
    <property type="match status" value="1"/>
</dbReference>
<feature type="domain" description="GPI inositol-deacylase PGAP1-like alpha/beta" evidence="1">
    <location>
        <begin position="235"/>
        <end position="296"/>
    </location>
</feature>
<dbReference type="GO" id="GO:0016788">
    <property type="term" value="F:hydrolase activity, acting on ester bonds"/>
    <property type="evidence" value="ECO:0007669"/>
    <property type="project" value="InterPro"/>
</dbReference>
<dbReference type="Proteomes" id="UP000431684">
    <property type="component" value="Unassembled WGS sequence"/>
</dbReference>
<name>A0A6I3X6H4_9BURK</name>
<dbReference type="Pfam" id="PF07819">
    <property type="entry name" value="PGAP1"/>
    <property type="match status" value="1"/>
</dbReference>
<dbReference type="AlphaFoldDB" id="A0A6I3X6H4"/>
<dbReference type="InterPro" id="IPR029058">
    <property type="entry name" value="AB_hydrolase_fold"/>
</dbReference>
<gene>
    <name evidence="2" type="ORF">GJV26_07660</name>
</gene>
<evidence type="ECO:0000313" key="3">
    <source>
        <dbReference type="Proteomes" id="UP000431684"/>
    </source>
</evidence>
<dbReference type="PANTHER" id="PTHR11440">
    <property type="entry name" value="LECITHIN-CHOLESTEROL ACYLTRANSFERASE-RELATED"/>
    <property type="match status" value="1"/>
</dbReference>